<evidence type="ECO:0000313" key="3">
    <source>
        <dbReference type="EMBL" id="MEL4455427.1"/>
    </source>
</evidence>
<proteinExistence type="predicted"/>
<keyword evidence="3" id="KW-0449">Lipoprotein</keyword>
<feature type="signal peptide" evidence="2">
    <location>
        <begin position="1"/>
        <end position="23"/>
    </location>
</feature>
<organism evidence="3 4">
    <name type="scientific">Lutimonas vermicola</name>
    <dbReference type="NCBI Taxonomy" id="414288"/>
    <lineage>
        <taxon>Bacteria</taxon>
        <taxon>Pseudomonadati</taxon>
        <taxon>Bacteroidota</taxon>
        <taxon>Flavobacteriia</taxon>
        <taxon>Flavobacteriales</taxon>
        <taxon>Flavobacteriaceae</taxon>
        <taxon>Lutimonas</taxon>
    </lineage>
</organism>
<keyword evidence="1 2" id="KW-0732">Signal</keyword>
<sequence>MNNRKFKLKLYTGIILSIFCVNAILGQNDEAAKKILDDASGTMSSYNNVSMDFDYVLDNSAEDVKQEMSGDVILEGEKYVVNLFGSTQIFDGSKTYTIIPENEEVNISDTDIDEDNTFTPSKFYSFYKSGYNYALGDIKQVNGKKIQFIKLTPIDSNSEISEILVGIDTKSNHIYQIIEIGMNQTRTILTANNIKTNQPIDGSVFVFDEKKYEELNYMINN</sequence>
<reference evidence="3 4" key="1">
    <citation type="submission" date="2024-04" db="EMBL/GenBank/DDBJ databases">
        <title>whole genome sequencing of Lutimonas vermicola strain IMCC1616.</title>
        <authorList>
            <person name="Bae S.S."/>
        </authorList>
    </citation>
    <scope>NUCLEOTIDE SEQUENCE [LARGE SCALE GENOMIC DNA]</scope>
    <source>
        <strain evidence="3 4">IMCC1616</strain>
    </source>
</reference>
<dbReference type="CDD" id="cd16325">
    <property type="entry name" value="LolA"/>
    <property type="match status" value="1"/>
</dbReference>
<name>A0ABU9L1F0_9FLAO</name>
<dbReference type="EMBL" id="JBCDNA010000001">
    <property type="protein sequence ID" value="MEL4455427.1"/>
    <property type="molecule type" value="Genomic_DNA"/>
</dbReference>
<dbReference type="InterPro" id="IPR004564">
    <property type="entry name" value="OM_lipoprot_carrier_LolA-like"/>
</dbReference>
<protein>
    <submittedName>
        <fullName evidence="3">Outer membrane lipoprotein carrier protein LolA</fullName>
    </submittedName>
</protein>
<dbReference type="Gene3D" id="2.50.20.10">
    <property type="entry name" value="Lipoprotein localisation LolA/LolB/LppX"/>
    <property type="match status" value="1"/>
</dbReference>
<accession>A0ABU9L1F0</accession>
<evidence type="ECO:0000313" key="4">
    <source>
        <dbReference type="Proteomes" id="UP001474120"/>
    </source>
</evidence>
<gene>
    <name evidence="3" type="ORF">AABB81_05930</name>
</gene>
<evidence type="ECO:0000256" key="1">
    <source>
        <dbReference type="ARBA" id="ARBA00022729"/>
    </source>
</evidence>
<dbReference type="InterPro" id="IPR029046">
    <property type="entry name" value="LolA/LolB/LppX"/>
</dbReference>
<comment type="caution">
    <text evidence="3">The sequence shown here is derived from an EMBL/GenBank/DDBJ whole genome shotgun (WGS) entry which is preliminary data.</text>
</comment>
<dbReference type="RefSeq" id="WP_342159251.1">
    <property type="nucleotide sequence ID" value="NZ_JBCDNA010000001.1"/>
</dbReference>
<dbReference type="SUPFAM" id="SSF89392">
    <property type="entry name" value="Prokaryotic lipoproteins and lipoprotein localization factors"/>
    <property type="match status" value="1"/>
</dbReference>
<dbReference type="Proteomes" id="UP001474120">
    <property type="component" value="Unassembled WGS sequence"/>
</dbReference>
<keyword evidence="4" id="KW-1185">Reference proteome</keyword>
<feature type="chain" id="PRO_5046592071" evidence="2">
    <location>
        <begin position="24"/>
        <end position="221"/>
    </location>
</feature>
<evidence type="ECO:0000256" key="2">
    <source>
        <dbReference type="SAM" id="SignalP"/>
    </source>
</evidence>